<dbReference type="Proteomes" id="UP000189761">
    <property type="component" value="Unassembled WGS sequence"/>
</dbReference>
<dbReference type="EMBL" id="MTLA01000115">
    <property type="protein sequence ID" value="OOP68358.1"/>
    <property type="molecule type" value="Genomic_DNA"/>
</dbReference>
<dbReference type="AlphaFoldDB" id="A0A8E2I998"/>
<organism evidence="2 3">
    <name type="scientific">Heyndrickxia oleronia</name>
    <dbReference type="NCBI Taxonomy" id="38875"/>
    <lineage>
        <taxon>Bacteria</taxon>
        <taxon>Bacillati</taxon>
        <taxon>Bacillota</taxon>
        <taxon>Bacilli</taxon>
        <taxon>Bacillales</taxon>
        <taxon>Bacillaceae</taxon>
        <taxon>Heyndrickxia</taxon>
    </lineage>
</organism>
<reference evidence="2 3" key="1">
    <citation type="submission" date="2017-01" db="EMBL/GenBank/DDBJ databases">
        <title>Draft genome sequence of Bacillus oleronius.</title>
        <authorList>
            <person name="Allam M."/>
        </authorList>
    </citation>
    <scope>NUCLEOTIDE SEQUENCE [LARGE SCALE GENOMIC DNA]</scope>
    <source>
        <strain evidence="2 3">DSM 9356</strain>
    </source>
</reference>
<gene>
    <name evidence="2" type="ORF">BWZ43_10805</name>
</gene>
<proteinExistence type="predicted"/>
<evidence type="ECO:0000313" key="3">
    <source>
        <dbReference type="Proteomes" id="UP000189761"/>
    </source>
</evidence>
<feature type="chain" id="PRO_5038898281" description="Lipoprotein" evidence="1">
    <location>
        <begin position="22"/>
        <end position="158"/>
    </location>
</feature>
<name>A0A8E2I998_9BACI</name>
<protein>
    <recommendedName>
        <fullName evidence="4">Lipoprotein</fullName>
    </recommendedName>
</protein>
<keyword evidence="1" id="KW-0732">Signal</keyword>
<evidence type="ECO:0000256" key="1">
    <source>
        <dbReference type="SAM" id="SignalP"/>
    </source>
</evidence>
<feature type="signal peptide" evidence="1">
    <location>
        <begin position="1"/>
        <end position="21"/>
    </location>
</feature>
<keyword evidence="3" id="KW-1185">Reference proteome</keyword>
<evidence type="ECO:0008006" key="4">
    <source>
        <dbReference type="Google" id="ProtNLM"/>
    </source>
</evidence>
<accession>A0A8E2I998</accession>
<comment type="caution">
    <text evidence="2">The sequence shown here is derived from an EMBL/GenBank/DDBJ whole genome shotgun (WGS) entry which is preliminary data.</text>
</comment>
<dbReference type="RefSeq" id="WP_078110161.1">
    <property type="nucleotide sequence ID" value="NZ_CP065424.1"/>
</dbReference>
<sequence length="158" mass="18123">MNRKLLSIFTMFLLLSISVWGCSSNETQSLEAKFKDIMNENEIPFNSIWHFEIKDNIIIVFYEEEQTLNLGFIENKQDNEWKWVTGSGSIDIQDGGYIATAEMGLPFYITAVVNSDENTKEVVVQDEIAKLVQVSPQKKVWFAFTDKPANGIDIKEMK</sequence>
<evidence type="ECO:0000313" key="2">
    <source>
        <dbReference type="EMBL" id="OOP68358.1"/>
    </source>
</evidence>